<keyword evidence="4" id="KW-0732">Signal</keyword>
<dbReference type="Proteomes" id="UP000292052">
    <property type="component" value="Unassembled WGS sequence"/>
</dbReference>
<evidence type="ECO:0000313" key="6">
    <source>
        <dbReference type="Proteomes" id="UP000292052"/>
    </source>
</evidence>
<dbReference type="PANTHER" id="PTHR24198">
    <property type="entry name" value="ANKYRIN REPEAT AND PROTEIN KINASE DOMAIN-CONTAINING PROTEIN"/>
    <property type="match status" value="1"/>
</dbReference>
<comment type="caution">
    <text evidence="5">The sequence shown here is derived from an EMBL/GenBank/DDBJ whole genome shotgun (WGS) entry which is preliminary data.</text>
</comment>
<evidence type="ECO:0000256" key="4">
    <source>
        <dbReference type="SAM" id="SignalP"/>
    </source>
</evidence>
<dbReference type="EMBL" id="QDEB01078224">
    <property type="protein sequence ID" value="RZC34651.1"/>
    <property type="molecule type" value="Genomic_DNA"/>
</dbReference>
<sequence length="1195" mass="135947">MKFKFLVDRNRAINNRNAMLLWMMFTYLLSSDGFQPNSVDKIGRNMLMNLAAIPSSGDYARALIGRGADINWADAASFTYLHMAAKEVEVDNLEIGRLVIEKGADVNALTDRQETSLHIACQEGNIDCIHMLLHYGADATIPDWEGVLPIVATRRWVNYQKQKYIHELLFDYTFDDLGTVVDLTTLFEAMTSETSLFPRMIDKISDVCYNRKDLKYLCDNLCYVKPRNLQLFLNKFDFIVSELIDNCQTLNSLLQPASFRDPDRVFRNLELFLESDHVTQLMQRSKRTYPAIFNLVENFNQVDEDDMQATIYLMLSHGLSVTSVDVDFIYQFYGRCELFNVMLHMDIVLIELEPRETHSVARLFYQPKSDIEDFLHDPAATRLLDYYNNAKLKEIALASEESQVVAKAKSMPRVPSLVELCRNAARKYIRKSEPLFLAVFKDDLHALQLLVESGKSANVKSELGNTLLNYVIEHKRVAIFDYLLSLDGTDIDCLDSFGRSPLLHTATEFDEYFAWELIKKGADLHLSDKVGCTFLHLAARRTSDSNLRIGEFIIEKGADVNAQNKAGETPLYIACQQNNVDWVHLLLYYGALATVPSFQGILPLAVAPQHLQDVLFDHTFDDVKSDVALRTLMETMSHDSSLFAKIVNVTSDVSYDVYDLNYLCDNLIYLKAKHFRLFIDKFSNIIKEMIDNFSPLTMIIGLDVDLQLHEMKKVLYAFLESNHVCEFVRASDPMYPIIAHLLRMFNKPKIFVEEEETTKIICQMLTYGLDVTSDDLDTVYVYYGHCNLFKILLHMDIEMIGQSCAMAALCYDPNTNVETFLNEASFSSALLCYYNHPRMKELCLSEEIAAKVKNKPLVQAVHDNDLNRLKALVEAGESVNEKSCSQGLVLNCVIKYGRTEMFDYLMTLDDLRLDVVDGDDLSPLLCAIQWFNEHFVLELIKKGADIHEINSGGETVLHMAARFRSDNLRVGKLFIEAGVDVNRQNCWGRTALFNACRAGNVDWIYMLLYYGACATIPSVEGFLPVVVLSSRTPLTEREQVQEILFNHTFEVGDTVKLSNLIVAMCLDRALFSNIVNVTSNVTFDLGDLTLLNYQLQYLKIKHLRVFVEKFGIIVKELINNCKPLVALAKDGADAELLEILYIFLESEHGVDFVQECGSRNFLIHNLVGGSGKPTITEEEMIKIICLILTYGLDIS</sequence>
<dbReference type="AlphaFoldDB" id="A0A482VP00"/>
<evidence type="ECO:0000256" key="1">
    <source>
        <dbReference type="ARBA" id="ARBA00022737"/>
    </source>
</evidence>
<keyword evidence="6" id="KW-1185">Reference proteome</keyword>
<feature type="chain" id="PRO_5019789306" evidence="4">
    <location>
        <begin position="34"/>
        <end position="1195"/>
    </location>
</feature>
<dbReference type="Gene3D" id="1.25.40.20">
    <property type="entry name" value="Ankyrin repeat-containing domain"/>
    <property type="match status" value="3"/>
</dbReference>
<dbReference type="PROSITE" id="PS50088">
    <property type="entry name" value="ANK_REPEAT"/>
    <property type="match status" value="5"/>
</dbReference>
<dbReference type="SMART" id="SM00248">
    <property type="entry name" value="ANK"/>
    <property type="match status" value="12"/>
</dbReference>
<feature type="repeat" description="ANK" evidence="3">
    <location>
        <begin position="566"/>
        <end position="591"/>
    </location>
</feature>
<gene>
    <name evidence="5" type="ORF">BDFB_006946</name>
</gene>
<evidence type="ECO:0000313" key="5">
    <source>
        <dbReference type="EMBL" id="RZC34651.1"/>
    </source>
</evidence>
<name>A0A482VP00_ASBVE</name>
<keyword evidence="1" id="KW-0677">Repeat</keyword>
<keyword evidence="2 3" id="KW-0040">ANK repeat</keyword>
<evidence type="ECO:0000256" key="2">
    <source>
        <dbReference type="ARBA" id="ARBA00023043"/>
    </source>
</evidence>
<feature type="non-terminal residue" evidence="5">
    <location>
        <position position="1195"/>
    </location>
</feature>
<proteinExistence type="predicted"/>
<dbReference type="PANTHER" id="PTHR24198:SF165">
    <property type="entry name" value="ANKYRIN REPEAT-CONTAINING PROTEIN-RELATED"/>
    <property type="match status" value="1"/>
</dbReference>
<feature type="repeat" description="ANK" evidence="3">
    <location>
        <begin position="112"/>
        <end position="144"/>
    </location>
</feature>
<dbReference type="PROSITE" id="PS50297">
    <property type="entry name" value="ANK_REP_REGION"/>
    <property type="match status" value="4"/>
</dbReference>
<evidence type="ECO:0000256" key="3">
    <source>
        <dbReference type="PROSITE-ProRule" id="PRU00023"/>
    </source>
</evidence>
<accession>A0A482VP00</accession>
<organism evidence="5 6">
    <name type="scientific">Asbolus verrucosus</name>
    <name type="common">Desert ironclad beetle</name>
    <dbReference type="NCBI Taxonomy" id="1661398"/>
    <lineage>
        <taxon>Eukaryota</taxon>
        <taxon>Metazoa</taxon>
        <taxon>Ecdysozoa</taxon>
        <taxon>Arthropoda</taxon>
        <taxon>Hexapoda</taxon>
        <taxon>Insecta</taxon>
        <taxon>Pterygota</taxon>
        <taxon>Neoptera</taxon>
        <taxon>Endopterygota</taxon>
        <taxon>Coleoptera</taxon>
        <taxon>Polyphaga</taxon>
        <taxon>Cucujiformia</taxon>
        <taxon>Tenebrionidae</taxon>
        <taxon>Pimeliinae</taxon>
        <taxon>Asbolus</taxon>
    </lineage>
</organism>
<feature type="repeat" description="ANK" evidence="3">
    <location>
        <begin position="530"/>
        <end position="565"/>
    </location>
</feature>
<dbReference type="OrthoDB" id="6752548at2759"/>
<protein>
    <submittedName>
        <fullName evidence="5">Ankyrin repeat domain containing protein</fullName>
    </submittedName>
</protein>
<dbReference type="SUPFAM" id="SSF48403">
    <property type="entry name" value="Ankyrin repeat"/>
    <property type="match status" value="3"/>
</dbReference>
<feature type="repeat" description="ANK" evidence="3">
    <location>
        <begin position="952"/>
        <end position="986"/>
    </location>
</feature>
<dbReference type="InterPro" id="IPR002110">
    <property type="entry name" value="Ankyrin_rpt"/>
</dbReference>
<feature type="repeat" description="ANK" evidence="3">
    <location>
        <begin position="76"/>
        <end position="111"/>
    </location>
</feature>
<dbReference type="STRING" id="1661398.A0A482VP00"/>
<reference evidence="5 6" key="1">
    <citation type="submission" date="2017-03" db="EMBL/GenBank/DDBJ databases">
        <title>Genome of the blue death feigning beetle - Asbolus verrucosus.</title>
        <authorList>
            <person name="Rider S.D."/>
        </authorList>
    </citation>
    <scope>NUCLEOTIDE SEQUENCE [LARGE SCALE GENOMIC DNA]</scope>
    <source>
        <strain evidence="5">Butters</strain>
        <tissue evidence="5">Head and leg muscle</tissue>
    </source>
</reference>
<dbReference type="InterPro" id="IPR036770">
    <property type="entry name" value="Ankyrin_rpt-contain_sf"/>
</dbReference>
<dbReference type="Pfam" id="PF12796">
    <property type="entry name" value="Ank_2"/>
    <property type="match status" value="3"/>
</dbReference>
<feature type="signal peptide" evidence="4">
    <location>
        <begin position="1"/>
        <end position="33"/>
    </location>
</feature>